<sequence length="246" mass="27079">MFDKSWFPCGNLLPSSLQPLNTQNNYNYLGPRKTLSMIAEAFVKKGYTVQPFGYAASLEDRTNTSSGKLETHPGFISLTNDVAQIYNTSIRGVSNPSKLVFVAHSHGVVWAHLFSMLYPQVPIEIEFDFDGVCADWQTDNQGDFERLSIGNITDFEAVCRTRAALLGGSSTDMHNITPPNVKYNVELQSSDLVLRDSVDNKRPDGSTTGIYSENFWDLHSGITQPGSDGLDYAVRSAASLTPSKVP</sequence>
<proteinExistence type="predicted"/>
<keyword evidence="2" id="KW-1185">Reference proteome</keyword>
<organism evidence="1 2">
    <name type="scientific">Deinococcus oregonensis</name>
    <dbReference type="NCBI Taxonomy" id="1805970"/>
    <lineage>
        <taxon>Bacteria</taxon>
        <taxon>Thermotogati</taxon>
        <taxon>Deinococcota</taxon>
        <taxon>Deinococci</taxon>
        <taxon>Deinococcales</taxon>
        <taxon>Deinococcaceae</taxon>
        <taxon>Deinococcus</taxon>
    </lineage>
</organism>
<reference evidence="1 2" key="1">
    <citation type="submission" date="2024-09" db="EMBL/GenBank/DDBJ databases">
        <authorList>
            <person name="Sun Q."/>
            <person name="Mori K."/>
        </authorList>
    </citation>
    <scope>NUCLEOTIDE SEQUENCE [LARGE SCALE GENOMIC DNA]</scope>
    <source>
        <strain evidence="1 2">JCM 13503</strain>
    </source>
</reference>
<dbReference type="EMBL" id="JBHLYR010000028">
    <property type="protein sequence ID" value="MFB9992027.1"/>
    <property type="molecule type" value="Genomic_DNA"/>
</dbReference>
<evidence type="ECO:0000313" key="2">
    <source>
        <dbReference type="Proteomes" id="UP001589733"/>
    </source>
</evidence>
<evidence type="ECO:0000313" key="1">
    <source>
        <dbReference type="EMBL" id="MFB9992027.1"/>
    </source>
</evidence>
<name>A0ABV6AWZ3_9DEIO</name>
<evidence type="ECO:0008006" key="3">
    <source>
        <dbReference type="Google" id="ProtNLM"/>
    </source>
</evidence>
<gene>
    <name evidence="1" type="ORF">ACFFLM_08650</name>
</gene>
<protein>
    <recommendedName>
        <fullName evidence="3">Alpha/beta hydrolase</fullName>
    </recommendedName>
</protein>
<dbReference type="Proteomes" id="UP001589733">
    <property type="component" value="Unassembled WGS sequence"/>
</dbReference>
<dbReference type="RefSeq" id="WP_380008131.1">
    <property type="nucleotide sequence ID" value="NZ_JBHLYR010000028.1"/>
</dbReference>
<accession>A0ABV6AWZ3</accession>
<comment type="caution">
    <text evidence="1">The sequence shown here is derived from an EMBL/GenBank/DDBJ whole genome shotgun (WGS) entry which is preliminary data.</text>
</comment>